<name>A0ABV0T731_9TELE</name>
<organism evidence="1 2">
    <name type="scientific">Ilyodon furcidens</name>
    <name type="common">goldbreast splitfin</name>
    <dbReference type="NCBI Taxonomy" id="33524"/>
    <lineage>
        <taxon>Eukaryota</taxon>
        <taxon>Metazoa</taxon>
        <taxon>Chordata</taxon>
        <taxon>Craniata</taxon>
        <taxon>Vertebrata</taxon>
        <taxon>Euteleostomi</taxon>
        <taxon>Actinopterygii</taxon>
        <taxon>Neopterygii</taxon>
        <taxon>Teleostei</taxon>
        <taxon>Neoteleostei</taxon>
        <taxon>Acanthomorphata</taxon>
        <taxon>Ovalentaria</taxon>
        <taxon>Atherinomorphae</taxon>
        <taxon>Cyprinodontiformes</taxon>
        <taxon>Goodeidae</taxon>
        <taxon>Ilyodon</taxon>
    </lineage>
</organism>
<proteinExistence type="predicted"/>
<evidence type="ECO:0000313" key="2">
    <source>
        <dbReference type="Proteomes" id="UP001482620"/>
    </source>
</evidence>
<sequence length="121" mass="13201">MLARRTASLSCVVFRLLKNPEHLRHFAAADLPDSCLTPLLLDLSTLHRSQASQPQHCSTKHSCPLCVLGALVLTTTVLLVVVSPESLSSWRSSHPACCCCVPVPPCIPVHNKTHYKLSCFS</sequence>
<reference evidence="1 2" key="1">
    <citation type="submission" date="2021-06" db="EMBL/GenBank/DDBJ databases">
        <authorList>
            <person name="Palmer J.M."/>
        </authorList>
    </citation>
    <scope>NUCLEOTIDE SEQUENCE [LARGE SCALE GENOMIC DNA]</scope>
    <source>
        <strain evidence="2">if_2019</strain>
        <tissue evidence="1">Muscle</tissue>
    </source>
</reference>
<accession>A0ABV0T731</accession>
<keyword evidence="2" id="KW-1185">Reference proteome</keyword>
<evidence type="ECO:0000313" key="1">
    <source>
        <dbReference type="EMBL" id="MEQ2227392.1"/>
    </source>
</evidence>
<comment type="caution">
    <text evidence="1">The sequence shown here is derived from an EMBL/GenBank/DDBJ whole genome shotgun (WGS) entry which is preliminary data.</text>
</comment>
<dbReference type="EMBL" id="JAHRIQ010019746">
    <property type="protein sequence ID" value="MEQ2227392.1"/>
    <property type="molecule type" value="Genomic_DNA"/>
</dbReference>
<protein>
    <submittedName>
        <fullName evidence="1">Uncharacterized protein</fullName>
    </submittedName>
</protein>
<dbReference type="Proteomes" id="UP001482620">
    <property type="component" value="Unassembled WGS sequence"/>
</dbReference>
<gene>
    <name evidence="1" type="ORF">ILYODFUR_037328</name>
</gene>